<evidence type="ECO:0000256" key="2">
    <source>
        <dbReference type="ARBA" id="ARBA00022692"/>
    </source>
</evidence>
<comment type="subcellular location">
    <subcellularLocation>
        <location evidence="1">Membrane</location>
        <topology evidence="1">Multi-pass membrane protein</topology>
    </subcellularLocation>
</comment>
<dbReference type="PANTHER" id="PTHR45902">
    <property type="entry name" value="LATROPHILIN RECEPTOR-LIKE PROTEIN A"/>
    <property type="match status" value="1"/>
</dbReference>
<evidence type="ECO:0000256" key="1">
    <source>
        <dbReference type="ARBA" id="ARBA00004141"/>
    </source>
</evidence>
<feature type="transmembrane region" description="Helical" evidence="6">
    <location>
        <begin position="248"/>
        <end position="272"/>
    </location>
</feature>
<dbReference type="GO" id="GO:0007166">
    <property type="term" value="P:cell surface receptor signaling pathway"/>
    <property type="evidence" value="ECO:0007669"/>
    <property type="project" value="InterPro"/>
</dbReference>
<keyword evidence="4 6" id="KW-0472">Membrane</keyword>
<keyword evidence="2 6" id="KW-0812">Transmembrane</keyword>
<feature type="transmembrane region" description="Helical" evidence="6">
    <location>
        <begin position="453"/>
        <end position="474"/>
    </location>
</feature>
<dbReference type="InterPro" id="IPR022343">
    <property type="entry name" value="GCR1-cAMP_receptor"/>
</dbReference>
<dbReference type="CDD" id="cd15039">
    <property type="entry name" value="7tmB3_Methuselah-like"/>
    <property type="match status" value="1"/>
</dbReference>
<dbReference type="InterPro" id="IPR053231">
    <property type="entry name" value="GPCR_LN-TM7"/>
</dbReference>
<feature type="transmembrane region" description="Helical" evidence="6">
    <location>
        <begin position="405"/>
        <end position="432"/>
    </location>
</feature>
<dbReference type="Proteomes" id="UP000271974">
    <property type="component" value="Unassembled WGS sequence"/>
</dbReference>
<evidence type="ECO:0000313" key="9">
    <source>
        <dbReference type="Proteomes" id="UP000271974"/>
    </source>
</evidence>
<dbReference type="AlphaFoldDB" id="A0A3S1AGQ2"/>
<keyword evidence="9" id="KW-1185">Reference proteome</keyword>
<dbReference type="PANTHER" id="PTHR45902:SF1">
    <property type="entry name" value="LATROPHILIN RECEPTOR-LIKE PROTEIN A"/>
    <property type="match status" value="1"/>
</dbReference>
<dbReference type="Gene3D" id="1.20.1070.10">
    <property type="entry name" value="Rhodopsin 7-helix transmembrane proteins"/>
    <property type="match status" value="1"/>
</dbReference>
<dbReference type="EMBL" id="RQTK01000009">
    <property type="protein sequence ID" value="RUS91577.1"/>
    <property type="molecule type" value="Genomic_DNA"/>
</dbReference>
<feature type="transmembrane region" description="Helical" evidence="6">
    <location>
        <begin position="323"/>
        <end position="343"/>
    </location>
</feature>
<reference evidence="8 9" key="1">
    <citation type="submission" date="2019-01" db="EMBL/GenBank/DDBJ databases">
        <title>A draft genome assembly of the solar-powered sea slug Elysia chlorotica.</title>
        <authorList>
            <person name="Cai H."/>
            <person name="Li Q."/>
            <person name="Fang X."/>
            <person name="Li J."/>
            <person name="Curtis N.E."/>
            <person name="Altenburger A."/>
            <person name="Shibata T."/>
            <person name="Feng M."/>
            <person name="Maeda T."/>
            <person name="Schwartz J.A."/>
            <person name="Shigenobu S."/>
            <person name="Lundholm N."/>
            <person name="Nishiyama T."/>
            <person name="Yang H."/>
            <person name="Hasebe M."/>
            <person name="Li S."/>
            <person name="Pierce S.K."/>
            <person name="Wang J."/>
        </authorList>
    </citation>
    <scope>NUCLEOTIDE SEQUENCE [LARGE SCALE GENOMIC DNA]</scope>
    <source>
        <strain evidence="8">EC2010</strain>
        <tissue evidence="8">Whole organism of an adult</tissue>
    </source>
</reference>
<accession>A0A3S1AGQ2</accession>
<sequence length="544" mass="61337">MSDISIAVTFDYDNAYYKLERVTVSSFFVGNNTIGRDEYEEQLVAFVSQVWIVPRANLTHDGIEIKPVLLGEELRGFEQTSVEDEHEVRDLQEPMWETTQENEMHESNNDEIFLSSNIQELSWLTMPTTSPPPYSTPAVKRSPLKIIFTHSHATQILRTQQWNLKDEFIDVTYSLACPYVPINITNITTSNKLPKISFLFMGESLHVNSKQKISIVNGEMQMCTSLYKKLTGRVLTRTKQSVMGLIQYYTEMFCVILSVVCLFLSALTYCLFPSLRSLPGLNNLSLCVSLAVAQVCLLITARWGVNNLLPRGYCTMHAVLLHFSWLASFAWMSVCCIHMFRVFTAQSTKFTDNRSDKKRYLHYCMYGFGVPTILVIATYAINAGVTSGNSSGYNDDICFLDTRHSIWTLVLSLLAPLVLVILTNSVMFVLTVRQIVQVTNLQEQRRSRDRQGVITYVKLSTLTGLLGAVVVVAVQLNSSVLSLLTSPLMALQGVFIFVSFTCNQRVRHLYVELFGRGKSSEKTTSTGSSTVRSSSNNPTRRTSF</sequence>
<dbReference type="PRINTS" id="PR02001">
    <property type="entry name" value="GCR1CAMPR"/>
</dbReference>
<dbReference type="SUPFAM" id="SSF81321">
    <property type="entry name" value="Family A G protein-coupled receptor-like"/>
    <property type="match status" value="1"/>
</dbReference>
<dbReference type="Pfam" id="PF00002">
    <property type="entry name" value="7tm_2"/>
    <property type="match status" value="1"/>
</dbReference>
<protein>
    <recommendedName>
        <fullName evidence="7">G-protein coupled receptors family 2 profile 2 domain-containing protein</fullName>
    </recommendedName>
</protein>
<feature type="region of interest" description="Disordered" evidence="5">
    <location>
        <begin position="519"/>
        <end position="544"/>
    </location>
</feature>
<keyword evidence="3 6" id="KW-1133">Transmembrane helix</keyword>
<evidence type="ECO:0000256" key="6">
    <source>
        <dbReference type="SAM" id="Phobius"/>
    </source>
</evidence>
<dbReference type="OrthoDB" id="10051649at2759"/>
<dbReference type="GO" id="GO:0004930">
    <property type="term" value="F:G protein-coupled receptor activity"/>
    <property type="evidence" value="ECO:0007669"/>
    <property type="project" value="InterPro"/>
</dbReference>
<dbReference type="GO" id="GO:0016020">
    <property type="term" value="C:membrane"/>
    <property type="evidence" value="ECO:0007669"/>
    <property type="project" value="UniProtKB-SubCell"/>
</dbReference>
<dbReference type="InterPro" id="IPR017981">
    <property type="entry name" value="GPCR_2-like_7TM"/>
</dbReference>
<dbReference type="InterPro" id="IPR000832">
    <property type="entry name" value="GPCR_2_secretin-like"/>
</dbReference>
<proteinExistence type="predicted"/>
<comment type="caution">
    <text evidence="8">The sequence shown here is derived from an EMBL/GenBank/DDBJ whole genome shotgun (WGS) entry which is preliminary data.</text>
</comment>
<evidence type="ECO:0000256" key="3">
    <source>
        <dbReference type="ARBA" id="ARBA00022989"/>
    </source>
</evidence>
<evidence type="ECO:0000259" key="7">
    <source>
        <dbReference type="PROSITE" id="PS50261"/>
    </source>
</evidence>
<feature type="domain" description="G-protein coupled receptors family 2 profile 2" evidence="7">
    <location>
        <begin position="247"/>
        <end position="504"/>
    </location>
</feature>
<organism evidence="8 9">
    <name type="scientific">Elysia chlorotica</name>
    <name type="common">Eastern emerald elysia</name>
    <name type="synonym">Sea slug</name>
    <dbReference type="NCBI Taxonomy" id="188477"/>
    <lineage>
        <taxon>Eukaryota</taxon>
        <taxon>Metazoa</taxon>
        <taxon>Spiralia</taxon>
        <taxon>Lophotrochozoa</taxon>
        <taxon>Mollusca</taxon>
        <taxon>Gastropoda</taxon>
        <taxon>Heterobranchia</taxon>
        <taxon>Euthyneura</taxon>
        <taxon>Panpulmonata</taxon>
        <taxon>Sacoglossa</taxon>
        <taxon>Placobranchoidea</taxon>
        <taxon>Plakobranchidae</taxon>
        <taxon>Elysia</taxon>
    </lineage>
</organism>
<gene>
    <name evidence="8" type="ORF">EGW08_000692</name>
</gene>
<feature type="transmembrane region" description="Helical" evidence="6">
    <location>
        <begin position="480"/>
        <end position="500"/>
    </location>
</feature>
<name>A0A3S1AGQ2_ELYCH</name>
<dbReference type="STRING" id="188477.A0A3S1AGQ2"/>
<feature type="compositionally biased region" description="Low complexity" evidence="5">
    <location>
        <begin position="522"/>
        <end position="544"/>
    </location>
</feature>
<feature type="transmembrane region" description="Helical" evidence="6">
    <location>
        <begin position="363"/>
        <end position="385"/>
    </location>
</feature>
<dbReference type="PROSITE" id="PS50261">
    <property type="entry name" value="G_PROTEIN_RECEP_F2_4"/>
    <property type="match status" value="1"/>
</dbReference>
<feature type="transmembrane region" description="Helical" evidence="6">
    <location>
        <begin position="284"/>
        <end position="303"/>
    </location>
</feature>
<evidence type="ECO:0000256" key="4">
    <source>
        <dbReference type="ARBA" id="ARBA00023136"/>
    </source>
</evidence>
<evidence type="ECO:0000313" key="8">
    <source>
        <dbReference type="EMBL" id="RUS91577.1"/>
    </source>
</evidence>
<evidence type="ECO:0000256" key="5">
    <source>
        <dbReference type="SAM" id="MobiDB-lite"/>
    </source>
</evidence>